<feature type="transmembrane region" description="Helical" evidence="8">
    <location>
        <begin position="952"/>
        <end position="973"/>
    </location>
</feature>
<comment type="caution">
    <text evidence="9">The sequence shown here is derived from an EMBL/GenBank/DDBJ whole genome shotgun (WGS) entry which is preliminary data.</text>
</comment>
<dbReference type="GO" id="GO:0005886">
    <property type="term" value="C:plasma membrane"/>
    <property type="evidence" value="ECO:0007669"/>
    <property type="project" value="UniProtKB-SubCell"/>
</dbReference>
<sequence length="1023" mass="113264">MSISTTSINRPVLAIVMSIVIVIFGAIGFYSLGVREFPSVDPPIITVTTNYSGANADIIESQITEPLEEAVNQVQGIRTMTSVSSDGRSTITVEFNLDLDLDNAANDIRDKVSGAIRQLPDDADPPIVAKSDADAETIFSLTVQSDNRSLLELTDIGINLFKERLQTISGISRIYLWGEKLFSMKLMLEPNKLTAKNITATEVQAALLRENIELPSGRIEGDDVELTIRTFGRLTTEEEFNNLIIREENDEIIRLKDIGSAEMRPENERTILRGNKGVPMIGIAIQPQPGANYIEIVDEIYAKINQISADLPEDIHLGVALDTTENIRKSIAEVKETVLISFLLVVLVVFMFLRNWRTTLVPIIAIPISLIGTFFIMYLMDFSINILTLLAIVLTTGLVVDDAIVVMENIYTKIERGMKPKKAAIEGANEIIFAVIATTITLTAVFMPVIFLEGLTGRLFREFGIVVAGSVIISSFVSLSLTPMMSSRLLKKTKNRSKIFMKSERFFEGLTRGYKRTLIAFMKRPWQAFIYMAIIIGSIFFFGSQLQSELAPMEDKGRLMIMSTAPEGTSYERMDEFQRKIISFVDTMEEKRNLLAVTSPGFGSSISTNTGFVRMNLVNKNEREKSQSQLANEISTKLKDFNFARTFVVQEQTIGGGRMSGLPVQYVLQAPNLKKLEEILPDFLDKARNSPVFQMVDINLKFNKPELQVTINREKANTVGVSVLDIAQTMQLYFSGQRYGYFIKDGKQYEVIGQAMKEFRNEPKDLQEINVRSKSGELIPLSNLVDIKDESSPPQLFRYNRYVSATVSAAPVPGKTIGDGIAEMDKIAEEILDPSFSTSLAGTSKEFAESGGSLIFAFGLALVLVYLVLSAQFESFRDPFTIMLTVPLALAGAVLTLWLFDQTLNIFSQIGIIVLVGLVTKNGILIVEFANQRKKAGLTLKSAIIDASSERFRPILMTSLATILGALPIALALGDAATSRIPMGLSIIGGLTFSLVLTLYIIPGIYIYISSKYKGKTETKELT</sequence>
<evidence type="ECO:0000256" key="8">
    <source>
        <dbReference type="SAM" id="Phobius"/>
    </source>
</evidence>
<dbReference type="PANTHER" id="PTHR32063">
    <property type="match status" value="1"/>
</dbReference>
<dbReference type="PRINTS" id="PR00702">
    <property type="entry name" value="ACRIFLAVINRP"/>
</dbReference>
<keyword evidence="4" id="KW-0997">Cell inner membrane</keyword>
<reference evidence="9 10" key="1">
    <citation type="submission" date="2018-08" db="EMBL/GenBank/DDBJ databases">
        <title>The draft genome squence of Brumimicrobium sp. N62.</title>
        <authorList>
            <person name="Du Z.-J."/>
            <person name="Luo H.-R."/>
        </authorList>
    </citation>
    <scope>NUCLEOTIDE SEQUENCE [LARGE SCALE GENOMIC DNA]</scope>
    <source>
        <strain evidence="9 10">N62</strain>
    </source>
</reference>
<dbReference type="Gene3D" id="3.30.70.1320">
    <property type="entry name" value="Multidrug efflux transporter AcrB pore domain like"/>
    <property type="match status" value="1"/>
</dbReference>
<evidence type="ECO:0000256" key="2">
    <source>
        <dbReference type="ARBA" id="ARBA00022448"/>
    </source>
</evidence>
<name>A0A3E1EUT4_9FLAO</name>
<feature type="transmembrane region" description="Helical" evidence="8">
    <location>
        <begin position="463"/>
        <end position="482"/>
    </location>
</feature>
<gene>
    <name evidence="9" type="ORF">DXU93_13880</name>
</gene>
<comment type="subcellular location">
    <subcellularLocation>
        <location evidence="1">Cell inner membrane</location>
        <topology evidence="1">Multi-pass membrane protein</topology>
    </subcellularLocation>
</comment>
<evidence type="ECO:0000256" key="5">
    <source>
        <dbReference type="ARBA" id="ARBA00022692"/>
    </source>
</evidence>
<dbReference type="OrthoDB" id="9758940at2"/>
<dbReference type="Gene3D" id="1.20.1640.10">
    <property type="entry name" value="Multidrug efflux transporter AcrB transmembrane domain"/>
    <property type="match status" value="2"/>
</dbReference>
<evidence type="ECO:0000313" key="10">
    <source>
        <dbReference type="Proteomes" id="UP000257127"/>
    </source>
</evidence>
<feature type="transmembrane region" description="Helical" evidence="8">
    <location>
        <begin position="528"/>
        <end position="546"/>
    </location>
</feature>
<keyword evidence="7 8" id="KW-0472">Membrane</keyword>
<dbReference type="Gene3D" id="3.30.70.1440">
    <property type="entry name" value="Multidrug efflux transporter AcrB pore domain"/>
    <property type="match status" value="1"/>
</dbReference>
<dbReference type="InterPro" id="IPR001036">
    <property type="entry name" value="Acrflvin-R"/>
</dbReference>
<accession>A0A3E1EUT4</accession>
<keyword evidence="6 8" id="KW-1133">Transmembrane helix</keyword>
<keyword evidence="10" id="KW-1185">Reference proteome</keyword>
<feature type="transmembrane region" description="Helical" evidence="8">
    <location>
        <begin position="906"/>
        <end position="931"/>
    </location>
</feature>
<evidence type="ECO:0000256" key="4">
    <source>
        <dbReference type="ARBA" id="ARBA00022519"/>
    </source>
</evidence>
<dbReference type="EMBL" id="QURB01000010">
    <property type="protein sequence ID" value="RFC53288.1"/>
    <property type="molecule type" value="Genomic_DNA"/>
</dbReference>
<dbReference type="RefSeq" id="WP_116881909.1">
    <property type="nucleotide sequence ID" value="NZ_QURB01000010.1"/>
</dbReference>
<proteinExistence type="predicted"/>
<organism evidence="9 10">
    <name type="scientific">Brumimicrobium aurantiacum</name>
    <dbReference type="NCBI Taxonomy" id="1737063"/>
    <lineage>
        <taxon>Bacteria</taxon>
        <taxon>Pseudomonadati</taxon>
        <taxon>Bacteroidota</taxon>
        <taxon>Flavobacteriia</taxon>
        <taxon>Flavobacteriales</taxon>
        <taxon>Crocinitomicaceae</taxon>
        <taxon>Brumimicrobium</taxon>
    </lineage>
</organism>
<dbReference type="Gene3D" id="3.30.2090.10">
    <property type="entry name" value="Multidrug efflux transporter AcrB TolC docking domain, DN and DC subdomains"/>
    <property type="match status" value="2"/>
</dbReference>
<dbReference type="SUPFAM" id="SSF82714">
    <property type="entry name" value="Multidrug efflux transporter AcrB TolC docking domain, DN and DC subdomains"/>
    <property type="match status" value="2"/>
</dbReference>
<evidence type="ECO:0000256" key="7">
    <source>
        <dbReference type="ARBA" id="ARBA00023136"/>
    </source>
</evidence>
<protein>
    <submittedName>
        <fullName evidence="9">AcrB/AcrD/AcrF family protein</fullName>
    </submittedName>
</protein>
<dbReference type="Gene3D" id="3.30.70.1430">
    <property type="entry name" value="Multidrug efflux transporter AcrB pore domain"/>
    <property type="match status" value="2"/>
</dbReference>
<dbReference type="PANTHER" id="PTHR32063:SF28">
    <property type="entry name" value="BLR2861 PROTEIN"/>
    <property type="match status" value="1"/>
</dbReference>
<feature type="transmembrane region" description="Helical" evidence="8">
    <location>
        <begin position="985"/>
        <end position="1009"/>
    </location>
</feature>
<keyword evidence="5 8" id="KW-0812">Transmembrane</keyword>
<feature type="transmembrane region" description="Helical" evidence="8">
    <location>
        <begin position="386"/>
        <end position="411"/>
    </location>
</feature>
<dbReference type="GO" id="GO:0042910">
    <property type="term" value="F:xenobiotic transmembrane transporter activity"/>
    <property type="evidence" value="ECO:0007669"/>
    <property type="project" value="TreeGrafter"/>
</dbReference>
<dbReference type="SUPFAM" id="SSF82693">
    <property type="entry name" value="Multidrug efflux transporter AcrB pore domain, PN1, PN2, PC1 and PC2 subdomains"/>
    <property type="match status" value="3"/>
</dbReference>
<dbReference type="Pfam" id="PF00873">
    <property type="entry name" value="ACR_tran"/>
    <property type="match status" value="1"/>
</dbReference>
<evidence type="ECO:0000256" key="3">
    <source>
        <dbReference type="ARBA" id="ARBA00022475"/>
    </source>
</evidence>
<dbReference type="FunFam" id="3.30.70.1430:FF:000001">
    <property type="entry name" value="Efflux pump membrane transporter"/>
    <property type="match status" value="1"/>
</dbReference>
<dbReference type="SUPFAM" id="SSF82866">
    <property type="entry name" value="Multidrug efflux transporter AcrB transmembrane domain"/>
    <property type="match status" value="2"/>
</dbReference>
<feature type="transmembrane region" description="Helical" evidence="8">
    <location>
        <begin position="851"/>
        <end position="869"/>
    </location>
</feature>
<evidence type="ECO:0000256" key="1">
    <source>
        <dbReference type="ARBA" id="ARBA00004429"/>
    </source>
</evidence>
<feature type="transmembrane region" description="Helical" evidence="8">
    <location>
        <begin position="431"/>
        <end position="451"/>
    </location>
</feature>
<evidence type="ECO:0000256" key="6">
    <source>
        <dbReference type="ARBA" id="ARBA00022989"/>
    </source>
</evidence>
<keyword evidence="3" id="KW-1003">Cell membrane</keyword>
<feature type="transmembrane region" description="Helical" evidence="8">
    <location>
        <begin position="12"/>
        <end position="32"/>
    </location>
</feature>
<keyword evidence="2" id="KW-0813">Transport</keyword>
<feature type="transmembrane region" description="Helical" evidence="8">
    <location>
        <begin position="881"/>
        <end position="900"/>
    </location>
</feature>
<dbReference type="Proteomes" id="UP000257127">
    <property type="component" value="Unassembled WGS sequence"/>
</dbReference>
<dbReference type="InterPro" id="IPR027463">
    <property type="entry name" value="AcrB_DN_DC_subdom"/>
</dbReference>
<dbReference type="FunFam" id="1.20.1640.10:FF:000001">
    <property type="entry name" value="Efflux pump membrane transporter"/>
    <property type="match status" value="1"/>
</dbReference>
<feature type="transmembrane region" description="Helical" evidence="8">
    <location>
        <begin position="337"/>
        <end position="353"/>
    </location>
</feature>
<evidence type="ECO:0000313" key="9">
    <source>
        <dbReference type="EMBL" id="RFC53288.1"/>
    </source>
</evidence>
<feature type="transmembrane region" description="Helical" evidence="8">
    <location>
        <begin position="360"/>
        <end position="380"/>
    </location>
</feature>
<dbReference type="AlphaFoldDB" id="A0A3E1EUT4"/>